<reference evidence="3" key="2">
    <citation type="journal article" date="2011" name="Proc. Natl. Acad. Sci. U.S.A.">
        <title>Obligate biotrophy features unraveled by the genomic analysis of rust fungi.</title>
        <authorList>
            <person name="Duplessis S."/>
            <person name="Cuomo C.A."/>
            <person name="Lin Y.-C."/>
            <person name="Aerts A."/>
            <person name="Tisserant E."/>
            <person name="Veneault-Fourrey C."/>
            <person name="Joly D.L."/>
            <person name="Hacquard S."/>
            <person name="Amselem J."/>
            <person name="Cantarel B.L."/>
            <person name="Chiu R."/>
            <person name="Coutinho P.M."/>
            <person name="Feau N."/>
            <person name="Field M."/>
            <person name="Frey P."/>
            <person name="Gelhaye E."/>
            <person name="Goldberg J."/>
            <person name="Grabherr M.G."/>
            <person name="Kodira C.D."/>
            <person name="Kohler A."/>
            <person name="Kuees U."/>
            <person name="Lindquist E.A."/>
            <person name="Lucas S.M."/>
            <person name="Mago R."/>
            <person name="Mauceli E."/>
            <person name="Morin E."/>
            <person name="Murat C."/>
            <person name="Pangilinan J.L."/>
            <person name="Park R."/>
            <person name="Pearson M."/>
            <person name="Quesneville H."/>
            <person name="Rouhier N."/>
            <person name="Sakthikumar S."/>
            <person name="Salamov A.A."/>
            <person name="Schmutz J."/>
            <person name="Selles B."/>
            <person name="Shapiro H."/>
            <person name="Tanguay P."/>
            <person name="Tuskan G.A."/>
            <person name="Henrissat B."/>
            <person name="Van de Peer Y."/>
            <person name="Rouze P."/>
            <person name="Ellis J.G."/>
            <person name="Dodds P.N."/>
            <person name="Schein J.E."/>
            <person name="Zhong S."/>
            <person name="Hamelin R.C."/>
            <person name="Grigoriev I.V."/>
            <person name="Szabo L.J."/>
            <person name="Martin F."/>
        </authorList>
    </citation>
    <scope>NUCLEOTIDE SEQUENCE [LARGE SCALE GENOMIC DNA]</scope>
    <source>
        <strain evidence="3">CRL 75-36-700-3 / race SCCL</strain>
    </source>
</reference>
<dbReference type="Proteomes" id="UP000008783">
    <property type="component" value="Unassembled WGS sequence"/>
</dbReference>
<organism evidence="2 3">
    <name type="scientific">Puccinia graminis f. sp. tritici (strain CRL 75-36-700-3 / race SCCL)</name>
    <name type="common">Black stem rust fungus</name>
    <dbReference type="NCBI Taxonomy" id="418459"/>
    <lineage>
        <taxon>Eukaryota</taxon>
        <taxon>Fungi</taxon>
        <taxon>Dikarya</taxon>
        <taxon>Basidiomycota</taxon>
        <taxon>Pucciniomycotina</taxon>
        <taxon>Pucciniomycetes</taxon>
        <taxon>Pucciniales</taxon>
        <taxon>Pucciniaceae</taxon>
        <taxon>Puccinia</taxon>
    </lineage>
</organism>
<dbReference type="VEuPathDB" id="FungiDB:PGTG_12829"/>
<dbReference type="InParanoid" id="E3KSF9"/>
<name>E3KSF9_PUCGT</name>
<proteinExistence type="predicted"/>
<dbReference type="GeneID" id="10537644"/>
<accession>E3KSF9</accession>
<keyword evidence="3" id="KW-1185">Reference proteome</keyword>
<dbReference type="HOGENOM" id="CLU_1928637_0_0_1"/>
<dbReference type="EMBL" id="DS178305">
    <property type="protein sequence ID" value="EFP87245.1"/>
    <property type="molecule type" value="Genomic_DNA"/>
</dbReference>
<reference key="1">
    <citation type="submission" date="2007-01" db="EMBL/GenBank/DDBJ databases">
        <title>The Genome Sequence of Puccinia graminis f. sp. tritici Strain CRL 75-36-700-3.</title>
        <authorList>
            <consortium name="The Broad Institute Genome Sequencing Platform"/>
            <person name="Birren B."/>
            <person name="Lander E."/>
            <person name="Galagan J."/>
            <person name="Nusbaum C."/>
            <person name="Devon K."/>
            <person name="Cuomo C."/>
            <person name="Jaffe D."/>
            <person name="Butler J."/>
            <person name="Alvarez P."/>
            <person name="Gnerre S."/>
            <person name="Grabherr M."/>
            <person name="Mauceli E."/>
            <person name="Brockman W."/>
            <person name="Young S."/>
            <person name="LaButti K."/>
            <person name="Sykes S."/>
            <person name="DeCaprio D."/>
            <person name="Crawford M."/>
            <person name="Koehrsen M."/>
            <person name="Engels R."/>
            <person name="Montgomery P."/>
            <person name="Pearson M."/>
            <person name="Howarth C."/>
            <person name="Larson L."/>
            <person name="White J."/>
            <person name="Zeng Q."/>
            <person name="Kodira C."/>
            <person name="Yandava C."/>
            <person name="Alvarado L."/>
            <person name="O'Leary S."/>
            <person name="Szabo L."/>
            <person name="Dean R."/>
            <person name="Schein J."/>
        </authorList>
    </citation>
    <scope>NUCLEOTIDE SEQUENCE</scope>
    <source>
        <strain>CRL 75-36-700-3</strain>
    </source>
</reference>
<sequence length="131" mass="13689">MRAEVTEPSFIKAETQGNQSSVKEGPQTFRADRHRLDVRVDFIAGEASNDELSKPMHTPTGRKILMGLGERVPHSGGVGAVGPNETQVAGVNRSGYEGRNRDAVRGPGRRTGFRIGDGSCVGGGGGLSASG</sequence>
<evidence type="ECO:0000313" key="2">
    <source>
        <dbReference type="EMBL" id="EFP87245.1"/>
    </source>
</evidence>
<evidence type="ECO:0000256" key="1">
    <source>
        <dbReference type="SAM" id="MobiDB-lite"/>
    </source>
</evidence>
<dbReference type="RefSeq" id="XP_003331664.1">
    <property type="nucleotide sequence ID" value="XM_003331616.1"/>
</dbReference>
<dbReference type="AlphaFoldDB" id="E3KSF9"/>
<feature type="compositionally biased region" description="Gly residues" evidence="1">
    <location>
        <begin position="119"/>
        <end position="131"/>
    </location>
</feature>
<protein>
    <submittedName>
        <fullName evidence="2">Uncharacterized protein</fullName>
    </submittedName>
</protein>
<evidence type="ECO:0000313" key="3">
    <source>
        <dbReference type="Proteomes" id="UP000008783"/>
    </source>
</evidence>
<gene>
    <name evidence="2" type="ORF">PGTG_12829</name>
</gene>
<dbReference type="KEGG" id="pgr:PGTG_12829"/>
<feature type="region of interest" description="Disordered" evidence="1">
    <location>
        <begin position="1"/>
        <end position="32"/>
    </location>
</feature>
<feature type="region of interest" description="Disordered" evidence="1">
    <location>
        <begin position="69"/>
        <end position="131"/>
    </location>
</feature>